<dbReference type="InterPro" id="IPR003593">
    <property type="entry name" value="AAA+_ATPase"/>
</dbReference>
<feature type="compositionally biased region" description="Polar residues" evidence="10">
    <location>
        <begin position="828"/>
        <end position="844"/>
    </location>
</feature>
<dbReference type="PANTHER" id="PTHR48040:SF44">
    <property type="entry name" value="SULFATE-TRANSPORTING ATPASE"/>
    <property type="match status" value="1"/>
</dbReference>
<evidence type="ECO:0000256" key="11">
    <source>
        <dbReference type="SAM" id="Phobius"/>
    </source>
</evidence>
<feature type="transmembrane region" description="Helical" evidence="11">
    <location>
        <begin position="770"/>
        <end position="796"/>
    </location>
</feature>
<accession>A0A8S0VN27</accession>
<dbReference type="InterPro" id="IPR003439">
    <property type="entry name" value="ABC_transporter-like_ATP-bd"/>
</dbReference>
<keyword evidence="5" id="KW-0677">Repeat</keyword>
<dbReference type="Gene3D" id="3.40.50.300">
    <property type="entry name" value="P-loop containing nucleotide triphosphate hydrolases"/>
    <property type="match status" value="2"/>
</dbReference>
<evidence type="ECO:0000256" key="7">
    <source>
        <dbReference type="ARBA" id="ARBA00022840"/>
    </source>
</evidence>
<comment type="similarity">
    <text evidence="2">Belongs to the ABC transporter superfamily. ABCG family. PDR (TC 3.A.1.205) subfamily.</text>
</comment>
<dbReference type="InterPro" id="IPR013525">
    <property type="entry name" value="ABC2_TM"/>
</dbReference>
<dbReference type="GO" id="GO:0005524">
    <property type="term" value="F:ATP binding"/>
    <property type="evidence" value="ECO:0007669"/>
    <property type="project" value="UniProtKB-KW"/>
</dbReference>
<evidence type="ECO:0000256" key="4">
    <source>
        <dbReference type="ARBA" id="ARBA00022692"/>
    </source>
</evidence>
<dbReference type="Pfam" id="PF08370">
    <property type="entry name" value="PDR_assoc"/>
    <property type="match status" value="1"/>
</dbReference>
<evidence type="ECO:0000256" key="8">
    <source>
        <dbReference type="ARBA" id="ARBA00022989"/>
    </source>
</evidence>
<dbReference type="GO" id="GO:0009914">
    <property type="term" value="P:hormone transport"/>
    <property type="evidence" value="ECO:0007669"/>
    <property type="project" value="UniProtKB-ARBA"/>
</dbReference>
<evidence type="ECO:0000259" key="12">
    <source>
        <dbReference type="PROSITE" id="PS50893"/>
    </source>
</evidence>
<dbReference type="GO" id="GO:0140359">
    <property type="term" value="F:ABC-type transporter activity"/>
    <property type="evidence" value="ECO:0007669"/>
    <property type="project" value="InterPro"/>
</dbReference>
<evidence type="ECO:0000256" key="9">
    <source>
        <dbReference type="ARBA" id="ARBA00023136"/>
    </source>
</evidence>
<feature type="transmembrane region" description="Helical" evidence="11">
    <location>
        <begin position="576"/>
        <end position="600"/>
    </location>
</feature>
<reference evidence="13 14" key="1">
    <citation type="submission" date="2019-12" db="EMBL/GenBank/DDBJ databases">
        <authorList>
            <person name="Alioto T."/>
            <person name="Alioto T."/>
            <person name="Gomez Garrido J."/>
        </authorList>
    </citation>
    <scope>NUCLEOTIDE SEQUENCE [LARGE SCALE GENOMIC DNA]</scope>
</reference>
<protein>
    <submittedName>
        <fullName evidence="13">Pleiotropic drug resistance 2-like</fullName>
    </submittedName>
</protein>
<evidence type="ECO:0000256" key="3">
    <source>
        <dbReference type="ARBA" id="ARBA00022448"/>
    </source>
</evidence>
<dbReference type="CDD" id="cd03233">
    <property type="entry name" value="ABCG_PDR_domain1"/>
    <property type="match status" value="1"/>
</dbReference>
<dbReference type="EMBL" id="CACTIH010009646">
    <property type="protein sequence ID" value="CAA3032682.1"/>
    <property type="molecule type" value="Genomic_DNA"/>
</dbReference>
<dbReference type="FunFam" id="3.40.50.300:FF:000179">
    <property type="entry name" value="ABC transporter G family member 34"/>
    <property type="match status" value="1"/>
</dbReference>
<dbReference type="Pfam" id="PF01061">
    <property type="entry name" value="ABC2_membrane"/>
    <property type="match status" value="2"/>
</dbReference>
<gene>
    <name evidence="13" type="ORF">OLEA9_A023323</name>
</gene>
<feature type="transmembrane region" description="Helical" evidence="11">
    <location>
        <begin position="659"/>
        <end position="678"/>
    </location>
</feature>
<feature type="transmembrane region" description="Helical" evidence="11">
    <location>
        <begin position="1289"/>
        <end position="1312"/>
    </location>
</feature>
<feature type="domain" description="ABC transporter" evidence="12">
    <location>
        <begin position="171"/>
        <end position="444"/>
    </location>
</feature>
<feature type="transmembrane region" description="Helical" evidence="11">
    <location>
        <begin position="684"/>
        <end position="705"/>
    </location>
</feature>
<comment type="subcellular location">
    <subcellularLocation>
        <location evidence="1">Membrane</location>
        <topology evidence="1">Multi-pass membrane protein</topology>
    </subcellularLocation>
</comment>
<keyword evidence="4 11" id="KW-0812">Transmembrane</keyword>
<dbReference type="GO" id="GO:0016887">
    <property type="term" value="F:ATP hydrolysis activity"/>
    <property type="evidence" value="ECO:0007669"/>
    <property type="project" value="InterPro"/>
</dbReference>
<keyword evidence="8 11" id="KW-1133">Transmembrane helix</keyword>
<feature type="transmembrane region" description="Helical" evidence="11">
    <location>
        <begin position="1241"/>
        <end position="1269"/>
    </location>
</feature>
<dbReference type="PROSITE" id="PS50893">
    <property type="entry name" value="ABC_TRANSPORTER_2"/>
    <property type="match status" value="2"/>
</dbReference>
<feature type="transmembrane region" description="Helical" evidence="11">
    <location>
        <begin position="540"/>
        <end position="561"/>
    </location>
</feature>
<evidence type="ECO:0000256" key="6">
    <source>
        <dbReference type="ARBA" id="ARBA00022741"/>
    </source>
</evidence>
<dbReference type="InterPro" id="IPR027417">
    <property type="entry name" value="P-loop_NTPase"/>
</dbReference>
<proteinExistence type="inferred from homology"/>
<feature type="transmembrane region" description="Helical" evidence="11">
    <location>
        <begin position="1211"/>
        <end position="1229"/>
    </location>
</feature>
<dbReference type="SMART" id="SM00382">
    <property type="entry name" value="AAA"/>
    <property type="match status" value="2"/>
</dbReference>
<feature type="transmembrane region" description="Helical" evidence="11">
    <location>
        <begin position="1386"/>
        <end position="1405"/>
    </location>
</feature>
<evidence type="ECO:0000313" key="13">
    <source>
        <dbReference type="EMBL" id="CAA3032682.1"/>
    </source>
</evidence>
<dbReference type="Gramene" id="OE9A023323T1">
    <property type="protein sequence ID" value="OE9A023323C1"/>
    <property type="gene ID" value="OE9A023323"/>
</dbReference>
<dbReference type="InterPro" id="IPR034003">
    <property type="entry name" value="ABCG_PDR_2"/>
</dbReference>
<name>A0A8S0VN27_OLEEU</name>
<dbReference type="GO" id="GO:2000032">
    <property type="term" value="P:regulation of secondary shoot formation"/>
    <property type="evidence" value="ECO:0007669"/>
    <property type="project" value="UniProtKB-ARBA"/>
</dbReference>
<feature type="region of interest" description="Disordered" evidence="10">
    <location>
        <begin position="815"/>
        <end position="844"/>
    </location>
</feature>
<dbReference type="CDD" id="cd03232">
    <property type="entry name" value="ABCG_PDR_domain2"/>
    <property type="match status" value="1"/>
</dbReference>
<dbReference type="GO" id="GO:0005886">
    <property type="term" value="C:plasma membrane"/>
    <property type="evidence" value="ECO:0007669"/>
    <property type="project" value="UniProtKB-ARBA"/>
</dbReference>
<keyword evidence="6" id="KW-0547">Nucleotide-binding</keyword>
<feature type="transmembrane region" description="Helical" evidence="11">
    <location>
        <begin position="1354"/>
        <end position="1374"/>
    </location>
</feature>
<evidence type="ECO:0000256" key="1">
    <source>
        <dbReference type="ARBA" id="ARBA00004141"/>
    </source>
</evidence>
<dbReference type="SUPFAM" id="SSF52540">
    <property type="entry name" value="P-loop containing nucleoside triphosphate hydrolases"/>
    <property type="match status" value="2"/>
</dbReference>
<dbReference type="Pfam" id="PF19055">
    <property type="entry name" value="ABC2_membrane_7"/>
    <property type="match status" value="1"/>
</dbReference>
<organism evidence="13 14">
    <name type="scientific">Olea europaea subsp. europaea</name>
    <dbReference type="NCBI Taxonomy" id="158383"/>
    <lineage>
        <taxon>Eukaryota</taxon>
        <taxon>Viridiplantae</taxon>
        <taxon>Streptophyta</taxon>
        <taxon>Embryophyta</taxon>
        <taxon>Tracheophyta</taxon>
        <taxon>Spermatophyta</taxon>
        <taxon>Magnoliopsida</taxon>
        <taxon>eudicotyledons</taxon>
        <taxon>Gunneridae</taxon>
        <taxon>Pentapetalae</taxon>
        <taxon>asterids</taxon>
        <taxon>lamiids</taxon>
        <taxon>Lamiales</taxon>
        <taxon>Oleaceae</taxon>
        <taxon>Oleeae</taxon>
        <taxon>Olea</taxon>
    </lineage>
</organism>
<keyword evidence="7" id="KW-0067">ATP-binding</keyword>
<feature type="transmembrane region" description="Helical" evidence="11">
    <location>
        <begin position="1435"/>
        <end position="1458"/>
    </location>
</feature>
<keyword evidence="9 11" id="KW-0472">Membrane</keyword>
<dbReference type="InterPro" id="IPR043926">
    <property type="entry name" value="ABCG_dom"/>
</dbReference>
<sequence length="1466" mass="165754">MEVPVTGDDLARSMSRRGSFASASRKGWASASIREALVAPGGDVFQKSGRCDDEEELKWAAIERLPTYARMKKGIMNKVLDNGTIVREEVDLSHLGMEDRKQLMDSMLKAFEDDNENLLLKLRERIDRVGISIPQCVVRFEHLSIEGDAFCGSRALPTLLNSTINAFEGILGSLKIFPSKKKAIKILDDVSGIVKPSRMTLLLGPPSSGKTTLLKALAGKLEEDLRVTGKITYCGHELREFIPQRTCAYISQHDLHHGEMTVRETLDFSGRCFGVGARYELLSELSRREKGAGIKPDPEIDAFMKAIAIAGQKSSVVTDYVLKIIGLDICADTIVGDEMRRGISGGQKKRVTTGEMLVGPAKVFYMDEISTGLDSSTTFQIVMYMRQMVHIMDLTMIISLLQPAPETFDLFDDIILLSEGKIVYQGPREQVLDFFESVGFKCPERKGVADFLQEVTSKKDQEQYWSRKNAPYRYISVSDFVNHFESFYMGQKLFSELSVPYDKSKTHPAALVKEKYGISNKDLFKACFAREWLLMKRNSFVYIFKTTQITIMALFTFTVFFRTHMKYGEIDDGGKFYGALFFSLINVMFNGMAELAMTIFRLPVFFKQRDALFYPAWAFALPIWLLRIPISLMESGIWIILTYYTVGFAPAASRFFRQFLAFVGIHQMALGLFRFIAALGRTQVVANTLGTFTLLLVFVLGGFIIDKDDLQPWMKWAYYLSPMSYGQNAIVLVEFLDQRWSTPNVDPEFRGSNAGLELLEGRGMFTEEHWYWICVIALFGFSLFFNLCFVAALTFLKPLGDSKSVNLISEGESKKKKRPFSNGKVATERSSASPGKNMPEQENVNDSVSATNKRGMVLPFTPLSLSFDHVNYYVDMPAEMKSQGVEETRLQLLRDVSGAFRPGVLTALMGVSGAGKTTLMDVLAGRKTGGYIEGDIRISGYLKNQVTFARVSGYCEQNDIHSPHVTVEESLMYSAWLRLPADVKNETRQMFVEEVMELVELNSLRGSLVGLPGVDGLSTEQRKRLTIAVELVANPSIIFMDEPTSGLDARAAAIVMRAVRNTVDTGRTVVCTIHQPSIDIFESFDELFLMKRGGQVTYAGPIGRNSQLLIEYFESVPGVHKIKDGYNPATWMLEVSSAAVETQLDMNFAEIYSNSDLYRRNQELNAELSIPAPGSKDLYFPTKYSQPFLTQFTACFWKQHWSYWRNPQYNVIRFFMTIVIGIIFGVIFWNKGKKMEKQQDLSNLLGAMYAAVLFLGGTNTSAVQSVVAVERTVFYRERAAGMFSALPYAFAQVAVETIYVAIQTFVYSLLLYSMIGFDWQADKFLWFYYYVFMCFVYFTLYGMMLVALTPSYQIAAIVMSFFLSFWNLFSGFLIPRMQIPIWWRWYYWGSPVAWTIYGLVTSQVGDITDDVLVPNHGGIPVKDYLKQFLGYESDFLGYVALAHVGWALLFFSVFVYGIKVLNFQRR</sequence>
<keyword evidence="3" id="KW-0813">Transport</keyword>
<dbReference type="PANTHER" id="PTHR48040">
    <property type="entry name" value="PLEIOTROPIC DRUG RESISTANCE PROTEIN 1-LIKE ISOFORM X1"/>
    <property type="match status" value="1"/>
</dbReference>
<dbReference type="FunFam" id="3.40.50.300:FF:000059">
    <property type="entry name" value="ABC transporter G family member 40"/>
    <property type="match status" value="1"/>
</dbReference>
<keyword evidence="14" id="KW-1185">Reference proteome</keyword>
<dbReference type="Proteomes" id="UP000594638">
    <property type="component" value="Unassembled WGS sequence"/>
</dbReference>
<feature type="domain" description="ABC transporter" evidence="12">
    <location>
        <begin position="865"/>
        <end position="1117"/>
    </location>
</feature>
<comment type="caution">
    <text evidence="13">The sequence shown here is derived from an EMBL/GenBank/DDBJ whole genome shotgun (WGS) entry which is preliminary data.</text>
</comment>
<evidence type="ECO:0000256" key="2">
    <source>
        <dbReference type="ARBA" id="ARBA00006012"/>
    </source>
</evidence>
<dbReference type="InterPro" id="IPR034001">
    <property type="entry name" value="ABCG_PDR_1"/>
</dbReference>
<feature type="transmembrane region" description="Helical" evidence="11">
    <location>
        <begin position="1324"/>
        <end position="1348"/>
    </location>
</feature>
<dbReference type="InterPro" id="IPR013581">
    <property type="entry name" value="PDR_assoc"/>
</dbReference>
<dbReference type="Pfam" id="PF00005">
    <property type="entry name" value="ABC_tran"/>
    <property type="match status" value="2"/>
</dbReference>
<evidence type="ECO:0000256" key="5">
    <source>
        <dbReference type="ARBA" id="ARBA00022737"/>
    </source>
</evidence>
<evidence type="ECO:0000256" key="10">
    <source>
        <dbReference type="SAM" id="MobiDB-lite"/>
    </source>
</evidence>
<dbReference type="OrthoDB" id="66620at2759"/>
<evidence type="ECO:0000313" key="14">
    <source>
        <dbReference type="Proteomes" id="UP000594638"/>
    </source>
</evidence>